<protein>
    <submittedName>
        <fullName evidence="4">Uncharacterized protein</fullName>
    </submittedName>
</protein>
<feature type="compositionally biased region" description="Low complexity" evidence="1">
    <location>
        <begin position="331"/>
        <end position="363"/>
    </location>
</feature>
<dbReference type="RefSeq" id="XP_070921491.1">
    <property type="nucleotide sequence ID" value="XM_071065390.1"/>
</dbReference>
<keyword evidence="2" id="KW-0812">Transmembrane</keyword>
<gene>
    <name evidence="4" type="ORF">MFIFM68171_09971</name>
</gene>
<comment type="caution">
    <text evidence="4">The sequence shown here is derived from an EMBL/GenBank/DDBJ whole genome shotgun (WGS) entry which is preliminary data.</text>
</comment>
<keyword evidence="5" id="KW-1185">Reference proteome</keyword>
<feature type="region of interest" description="Disordered" evidence="1">
    <location>
        <begin position="181"/>
        <end position="232"/>
    </location>
</feature>
<feature type="transmembrane region" description="Helical" evidence="2">
    <location>
        <begin position="235"/>
        <end position="260"/>
    </location>
</feature>
<feature type="chain" id="PRO_5046728772" evidence="3">
    <location>
        <begin position="22"/>
        <end position="393"/>
    </location>
</feature>
<keyword evidence="2" id="KW-0472">Membrane</keyword>
<dbReference type="EMBL" id="BAAFSV010000005">
    <property type="protein sequence ID" value="GAB1319761.1"/>
    <property type="molecule type" value="Genomic_DNA"/>
</dbReference>
<evidence type="ECO:0000313" key="5">
    <source>
        <dbReference type="Proteomes" id="UP001628179"/>
    </source>
</evidence>
<evidence type="ECO:0000256" key="1">
    <source>
        <dbReference type="SAM" id="MobiDB-lite"/>
    </source>
</evidence>
<feature type="region of interest" description="Disordered" evidence="1">
    <location>
        <begin position="324"/>
        <end position="393"/>
    </location>
</feature>
<keyword evidence="3" id="KW-0732">Signal</keyword>
<organism evidence="4 5">
    <name type="scientific">Madurella fahalii</name>
    <dbReference type="NCBI Taxonomy" id="1157608"/>
    <lineage>
        <taxon>Eukaryota</taxon>
        <taxon>Fungi</taxon>
        <taxon>Dikarya</taxon>
        <taxon>Ascomycota</taxon>
        <taxon>Pezizomycotina</taxon>
        <taxon>Sordariomycetes</taxon>
        <taxon>Sordariomycetidae</taxon>
        <taxon>Sordariales</taxon>
        <taxon>Sordariales incertae sedis</taxon>
        <taxon>Madurella</taxon>
    </lineage>
</organism>
<evidence type="ECO:0000313" key="4">
    <source>
        <dbReference type="EMBL" id="GAB1319761.1"/>
    </source>
</evidence>
<dbReference type="Proteomes" id="UP001628179">
    <property type="component" value="Unassembled WGS sequence"/>
</dbReference>
<evidence type="ECO:0000256" key="3">
    <source>
        <dbReference type="SAM" id="SignalP"/>
    </source>
</evidence>
<accession>A0ABQ0GPT9</accession>
<proteinExistence type="predicted"/>
<dbReference type="GeneID" id="98180713"/>
<sequence length="393" mass="40621">MASLSLRWLVAAAAWLPAVLAQLEREHPKPWAGAIQTPAPKHEADINLAPILTGRPAARNVLQKRDTNTCGYVNGDTASAYVCAADEAVCLYNDEASAVGCCLPTGCNIYTACLDYVSSDATSTLNMDRTRYCSNSDYPSCAALAYADGSWSGYTIPTCDSVATTYNFRMTTSGGGGDDFFGDSTSAITSSTPPPSSSSATSSSSQGFGGDSNSPATESPDLSRAPASEGQSAPVGAIVGGVVGGVAVIALIALGAFFLLKKKNRGQPSPPPMPPVNPAYPNQMLPPGMEGMQGAGGGFGPVDAHYSMVKPPMATTMNPMQGTPVQPPASPMTLSSSSPPPIYHSSMPPMATQQPMPATATSQVPTYAPYQPPPNNMVELSTQRGDGQLHELS</sequence>
<reference evidence="4 5" key="1">
    <citation type="submission" date="2024-09" db="EMBL/GenBank/DDBJ databases">
        <title>Itraconazole resistance in Madurella fahalii resulting from another homologue of gene encoding cytochrome P450 14-alpha sterol demethylase (CYP51).</title>
        <authorList>
            <person name="Yoshioka I."/>
            <person name="Fahal A.H."/>
            <person name="Kaneko S."/>
            <person name="Yaguchi T."/>
        </authorList>
    </citation>
    <scope>NUCLEOTIDE SEQUENCE [LARGE SCALE GENOMIC DNA]</scope>
    <source>
        <strain evidence="4 5">IFM 68171</strain>
    </source>
</reference>
<feature type="signal peptide" evidence="3">
    <location>
        <begin position="1"/>
        <end position="21"/>
    </location>
</feature>
<feature type="compositionally biased region" description="Low complexity" evidence="1">
    <location>
        <begin position="182"/>
        <end position="205"/>
    </location>
</feature>
<evidence type="ECO:0000256" key="2">
    <source>
        <dbReference type="SAM" id="Phobius"/>
    </source>
</evidence>
<name>A0ABQ0GPT9_9PEZI</name>
<keyword evidence="2" id="KW-1133">Transmembrane helix</keyword>